<accession>A0A810Q911</accession>
<organism evidence="1 2">
    <name type="scientific">Vescimonas coprocola</name>
    <dbReference type="NCBI Taxonomy" id="2714355"/>
    <lineage>
        <taxon>Bacteria</taxon>
        <taxon>Bacillati</taxon>
        <taxon>Bacillota</taxon>
        <taxon>Clostridia</taxon>
        <taxon>Eubacteriales</taxon>
        <taxon>Oscillospiraceae</taxon>
        <taxon>Vescimonas</taxon>
    </lineage>
</organism>
<dbReference type="EMBL" id="AP023418">
    <property type="protein sequence ID" value="BCK81073.1"/>
    <property type="molecule type" value="Genomic_DNA"/>
</dbReference>
<keyword evidence="2" id="KW-1185">Reference proteome</keyword>
<dbReference type="Proteomes" id="UP000681035">
    <property type="component" value="Chromosome"/>
</dbReference>
<protein>
    <submittedName>
        <fullName evidence="1">Uncharacterized protein</fullName>
    </submittedName>
</protein>
<evidence type="ECO:0000313" key="1">
    <source>
        <dbReference type="EMBL" id="BCK81073.1"/>
    </source>
</evidence>
<evidence type="ECO:0000313" key="2">
    <source>
        <dbReference type="Proteomes" id="UP000681035"/>
    </source>
</evidence>
<name>A0A810Q911_9FIRM</name>
<reference evidence="1" key="1">
    <citation type="submission" date="2020-09" db="EMBL/GenBank/DDBJ databases">
        <title>New species isolated from human feces.</title>
        <authorList>
            <person name="Kitahara M."/>
            <person name="Shigeno Y."/>
            <person name="Shime M."/>
            <person name="Matsumoto Y."/>
            <person name="Nakamura S."/>
            <person name="Motooka D."/>
            <person name="Fukuoka S."/>
            <person name="Nishikawa H."/>
            <person name="Benno Y."/>
        </authorList>
    </citation>
    <scope>NUCLEOTIDE SEQUENCE</scope>
    <source>
        <strain evidence="1">MM50</strain>
    </source>
</reference>
<dbReference type="RefSeq" id="WP_008978056.1">
    <property type="nucleotide sequence ID" value="NZ_AP023418.1"/>
</dbReference>
<dbReference type="KEGG" id="vcop:MM50RIKEN_08360"/>
<proteinExistence type="predicted"/>
<gene>
    <name evidence="1" type="ORF">MM50RIKEN_08360</name>
</gene>
<sequence length="57" mass="5871">MTKCGSPHGANAYDCSPRGDELLKLSEQKAKSELVNLIASAAGAYTGAVISQIFDAA</sequence>
<dbReference type="AlphaFoldDB" id="A0A810Q911"/>